<dbReference type="PANTHER" id="PTHR23161">
    <property type="entry name" value="PROTEIN CIP2A"/>
    <property type="match status" value="1"/>
</dbReference>
<dbReference type="EMBL" id="LIAE01007638">
    <property type="protein sequence ID" value="PAV77961.1"/>
    <property type="molecule type" value="Genomic_DNA"/>
</dbReference>
<evidence type="ECO:0000256" key="2">
    <source>
        <dbReference type="SAM" id="MobiDB-lite"/>
    </source>
</evidence>
<evidence type="ECO:0000259" key="3">
    <source>
        <dbReference type="Pfam" id="PF21044"/>
    </source>
</evidence>
<evidence type="ECO:0000313" key="4">
    <source>
        <dbReference type="EMBL" id="PAV77961.1"/>
    </source>
</evidence>
<feature type="domain" description="CIP2A N-terminal" evidence="3">
    <location>
        <begin position="134"/>
        <end position="344"/>
    </location>
</feature>
<dbReference type="PANTHER" id="PTHR23161:SF2">
    <property type="entry name" value="PROTEIN CIP2A"/>
    <property type="match status" value="1"/>
</dbReference>
<keyword evidence="5" id="KW-1185">Reference proteome</keyword>
<dbReference type="Pfam" id="PF21044">
    <property type="entry name" value="CIP2A_N"/>
    <property type="match status" value="1"/>
</dbReference>
<proteinExistence type="predicted"/>
<dbReference type="STRING" id="2018661.A0A2A2KVI7"/>
<organism evidence="4 5">
    <name type="scientific">Diploscapter pachys</name>
    <dbReference type="NCBI Taxonomy" id="2018661"/>
    <lineage>
        <taxon>Eukaryota</taxon>
        <taxon>Metazoa</taxon>
        <taxon>Ecdysozoa</taxon>
        <taxon>Nematoda</taxon>
        <taxon>Chromadorea</taxon>
        <taxon>Rhabditida</taxon>
        <taxon>Rhabditina</taxon>
        <taxon>Rhabditomorpha</taxon>
        <taxon>Rhabditoidea</taxon>
        <taxon>Rhabditidae</taxon>
        <taxon>Diploscapter</taxon>
    </lineage>
</organism>
<gene>
    <name evidence="4" type="ORF">WR25_20110</name>
</gene>
<dbReference type="Proteomes" id="UP000218231">
    <property type="component" value="Unassembled WGS sequence"/>
</dbReference>
<dbReference type="InterPro" id="IPR048701">
    <property type="entry name" value="CIP2A_N"/>
</dbReference>
<feature type="coiled-coil region" evidence="1">
    <location>
        <begin position="591"/>
        <end position="681"/>
    </location>
</feature>
<name>A0A2A2KVI7_9BILA</name>
<evidence type="ECO:0000313" key="5">
    <source>
        <dbReference type="Proteomes" id="UP000218231"/>
    </source>
</evidence>
<dbReference type="InterPro" id="IPR042510">
    <property type="entry name" value="CIP2A"/>
</dbReference>
<reference evidence="4 5" key="1">
    <citation type="journal article" date="2017" name="Curr. Biol.">
        <title>Genome architecture and evolution of a unichromosomal asexual nematode.</title>
        <authorList>
            <person name="Fradin H."/>
            <person name="Zegar C."/>
            <person name="Gutwein M."/>
            <person name="Lucas J."/>
            <person name="Kovtun M."/>
            <person name="Corcoran D."/>
            <person name="Baugh L.R."/>
            <person name="Kiontke K."/>
            <person name="Gunsalus K."/>
            <person name="Fitch D.H."/>
            <person name="Piano F."/>
        </authorList>
    </citation>
    <scope>NUCLEOTIDE SEQUENCE [LARGE SCALE GENOMIC DNA]</scope>
    <source>
        <strain evidence="4">PF1309</strain>
    </source>
</reference>
<feature type="region of interest" description="Disordered" evidence="2">
    <location>
        <begin position="510"/>
        <end position="532"/>
    </location>
</feature>
<dbReference type="AlphaFoldDB" id="A0A2A2KVI7"/>
<keyword evidence="1" id="KW-0175">Coiled coil</keyword>
<evidence type="ECO:0000256" key="1">
    <source>
        <dbReference type="SAM" id="Coils"/>
    </source>
</evidence>
<dbReference type="OrthoDB" id="73401at2759"/>
<comment type="caution">
    <text evidence="4">The sequence shown here is derived from an EMBL/GenBank/DDBJ whole genome shotgun (WGS) entry which is preliminary data.</text>
</comment>
<sequence length="922" mass="104659">MNVMSSSSVPNLESLFLRAATTASRFVESPNAENTTQLNDILGQIIRSLTIDSTVRFSLHSHNLIALIQYAPAVLSANSTAPTTRSKIYQLLFHLSMNNTRLRRYMSSDLELCEPVFHSLKLSISEQLGPQNLIDILRLMQALTYEKCVTLGVWANDLISFLMSEICQEPEPEWMPYCIAILCNLASRSKSVCNRIKKSSSYKPFSRRVMKLLAHDSRIVVVSSLVLIGYLEEKIRDMVYCSKNIHETFQCVFNVLTMGDGDCLMTRHIASDLLRRLVVSDTPTISSVPVITSTGKDIMSYSFFPRCIQQTAELLVTLDPRLEESTKIYDLLLAFCSLPQLQSPTCSEILKCPPTENRLTTPIIVCCMDELRNDVLDVMTAQLCAHIAEFQLVSNPIILQMSRPPVQRTDHVPNWSIHGVAVILQLLKLLAVAKDLSRSHKERYWKLLKDERLIPLLGYAIAYGEAQMVSSALEIYTHCAQHHTFNSRWLGDLVASCSIAKRLQEVASPANTTGSASLTRDRRSLRDSISPQDTDIQSMIKTEDRETMKAIDEILQKVRTNEIQAKDLKTSEMLLTYERKIALMQDRERELEMLVKAKDQALQHNERLRQQYKNGFGRTEQNEEERTLLRKSVEENEKLKEANAMLRIETDAVRRALEERNEALKKELIQIRQECTDLNTEIVEERELVVAARNLSDDLKKKLHLASETALQRQSELDEVIRDNTQLTADIKKLKFDMAEAKKKHDEDMSKLNSDILKQAASLEKLNRESRDMKEQIAQKDNELAMVNEQLTSLKQFGVRTQAELEKAKKVKEDILKLVSDLNIRIKSNSSVNVSNLVPVRNVIVVISHHFLLLDWRDIQIDAHLLHEWLPRLSTRIESASSVPIVSALLRLCSVMFAMVGTLLCSICANISSIPPGSLSGF</sequence>
<protein>
    <recommendedName>
        <fullName evidence="3">CIP2A N-terminal domain-containing protein</fullName>
    </recommendedName>
</protein>
<accession>A0A2A2KVI7</accession>
<feature type="coiled-coil region" evidence="1">
    <location>
        <begin position="724"/>
        <end position="790"/>
    </location>
</feature>